<evidence type="ECO:0000313" key="1">
    <source>
        <dbReference type="EMBL" id="MBZ5713132.1"/>
    </source>
</evidence>
<organism evidence="1 2">
    <name type="scientific">Nannocystis pusilla</name>
    <dbReference type="NCBI Taxonomy" id="889268"/>
    <lineage>
        <taxon>Bacteria</taxon>
        <taxon>Pseudomonadati</taxon>
        <taxon>Myxococcota</taxon>
        <taxon>Polyangia</taxon>
        <taxon>Nannocystales</taxon>
        <taxon>Nannocystaceae</taxon>
        <taxon>Nannocystis</taxon>
    </lineage>
</organism>
<keyword evidence="2" id="KW-1185">Reference proteome</keyword>
<evidence type="ECO:0008006" key="3">
    <source>
        <dbReference type="Google" id="ProtNLM"/>
    </source>
</evidence>
<dbReference type="Gene3D" id="2.40.160.60">
    <property type="entry name" value="Outer membrane protein transport protein (OMPP1/FadL/TodX)"/>
    <property type="match status" value="1"/>
</dbReference>
<dbReference type="SUPFAM" id="SSF56935">
    <property type="entry name" value="Porins"/>
    <property type="match status" value="1"/>
</dbReference>
<name>A0ABS7TYC5_9BACT</name>
<dbReference type="Proteomes" id="UP001139031">
    <property type="component" value="Unassembled WGS sequence"/>
</dbReference>
<sequence>MAREADARGRSSRTPRACLSGLVVVGALAVGLPAREAAAGNRETNPLSNEAALAGGAVTALGRDTGTIYYNPAGLGAVRRTQFNLSTQAGQFRARIVPYAAVADLPGGTRDAATLSSLQALVMPSSLAVTRHLGRGVTVGVGYFAPDYDYYDYNAVLRGAGGTTEYDARVQVDGWIYRYHAGPAIGWQPHPRFRIGMTLFGTYGWQREETRIWIDTASGTPESRTDATRTYDYDSKRSVFGGEVVVGLQWEFVKNLHLGLTFRTPRFVAFEASRSYELNTSNVDRPGDGDDEYKFEFDDSPEPSARGRVAPMRLTAGVAYALPRRRGWISGEMDYSPGLKLSARDINIRPLWNVRAGARLRTAERLYFGIGVFSDRDDEVHTHKFPHFRINYYGLTTGVEFFSPVRLGKGERARSIVFSTCIAVRYSYGQGSAAQIAFDLRDAPAGNVGYEIGTVNRVAFHLFAGHLGMGTYF</sequence>
<protein>
    <recommendedName>
        <fullName evidence="3">Long-chain fatty acid transporter</fullName>
    </recommendedName>
</protein>
<dbReference type="RefSeq" id="WP_224194877.1">
    <property type="nucleotide sequence ID" value="NZ_JAIRAU010000039.1"/>
</dbReference>
<comment type="caution">
    <text evidence="1">The sequence shown here is derived from an EMBL/GenBank/DDBJ whole genome shotgun (WGS) entry which is preliminary data.</text>
</comment>
<reference evidence="1" key="1">
    <citation type="submission" date="2021-08" db="EMBL/GenBank/DDBJ databases">
        <authorList>
            <person name="Stevens D.C."/>
        </authorList>
    </citation>
    <scope>NUCLEOTIDE SEQUENCE</scope>
    <source>
        <strain evidence="1">DSM 53165</strain>
    </source>
</reference>
<dbReference type="EMBL" id="JAIRAU010000039">
    <property type="protein sequence ID" value="MBZ5713132.1"/>
    <property type="molecule type" value="Genomic_DNA"/>
</dbReference>
<accession>A0ABS7TYC5</accession>
<evidence type="ECO:0000313" key="2">
    <source>
        <dbReference type="Proteomes" id="UP001139031"/>
    </source>
</evidence>
<proteinExistence type="predicted"/>
<gene>
    <name evidence="1" type="ORF">K7C98_28180</name>
</gene>